<proteinExistence type="predicted"/>
<keyword evidence="1" id="KW-1133">Transmembrane helix</keyword>
<accession>A0A1D1YWN2</accession>
<gene>
    <name evidence="2" type="ORF">g.97303</name>
</gene>
<protein>
    <submittedName>
        <fullName evidence="2">Uncharacterized protein</fullName>
    </submittedName>
</protein>
<organism evidence="2">
    <name type="scientific">Anthurium amnicola</name>
    <dbReference type="NCBI Taxonomy" id="1678845"/>
    <lineage>
        <taxon>Eukaryota</taxon>
        <taxon>Viridiplantae</taxon>
        <taxon>Streptophyta</taxon>
        <taxon>Embryophyta</taxon>
        <taxon>Tracheophyta</taxon>
        <taxon>Spermatophyta</taxon>
        <taxon>Magnoliopsida</taxon>
        <taxon>Liliopsida</taxon>
        <taxon>Araceae</taxon>
        <taxon>Pothoideae</taxon>
        <taxon>Potheae</taxon>
        <taxon>Anthurium</taxon>
    </lineage>
</organism>
<keyword evidence="1" id="KW-0472">Membrane</keyword>
<keyword evidence="1" id="KW-0812">Transmembrane</keyword>
<dbReference type="AlphaFoldDB" id="A0A1D1YWN2"/>
<dbReference type="EMBL" id="GDJX01008916">
    <property type="protein sequence ID" value="JAT59020.1"/>
    <property type="molecule type" value="Transcribed_RNA"/>
</dbReference>
<feature type="transmembrane region" description="Helical" evidence="1">
    <location>
        <begin position="107"/>
        <end position="128"/>
    </location>
</feature>
<name>A0A1D1YWN2_9ARAE</name>
<feature type="transmembrane region" description="Helical" evidence="1">
    <location>
        <begin position="71"/>
        <end position="95"/>
    </location>
</feature>
<sequence>MESAEVEVQSNSPTTYHFTSTTVHFIDLSLFEEGHHDPHPSSIREQRLIAGNMRRYFFNYTSGADGGRLGLLVKISVLATVLALATALGGMAVALRGEGDQSRAVHVIDAAVAVSSIVAFTSLCWMLLDGGYRWI</sequence>
<evidence type="ECO:0000256" key="1">
    <source>
        <dbReference type="SAM" id="Phobius"/>
    </source>
</evidence>
<reference evidence="2" key="1">
    <citation type="submission" date="2015-07" db="EMBL/GenBank/DDBJ databases">
        <title>Transcriptome Assembly of Anthurium amnicola.</title>
        <authorList>
            <person name="Suzuki J."/>
        </authorList>
    </citation>
    <scope>NUCLEOTIDE SEQUENCE</scope>
</reference>
<evidence type="ECO:0000313" key="2">
    <source>
        <dbReference type="EMBL" id="JAT59020.1"/>
    </source>
</evidence>